<reference evidence="3" key="2">
    <citation type="submission" date="2024-10" db="UniProtKB">
        <authorList>
            <consortium name="EnsemblProtists"/>
        </authorList>
    </citation>
    <scope>IDENTIFICATION</scope>
</reference>
<dbReference type="eggNOG" id="KOG0152">
    <property type="taxonomic scope" value="Eukaryota"/>
</dbReference>
<dbReference type="InterPro" id="IPR036020">
    <property type="entry name" value="WW_dom_sf"/>
</dbReference>
<dbReference type="InterPro" id="IPR001202">
    <property type="entry name" value="WW_dom"/>
</dbReference>
<dbReference type="GeneID" id="17259620"/>
<dbReference type="InterPro" id="IPR045148">
    <property type="entry name" value="TCRG1-like"/>
</dbReference>
<dbReference type="PANTHER" id="PTHR15377:SF3">
    <property type="entry name" value="WW DOMAIN-CONTAINING PROTEIN"/>
    <property type="match status" value="1"/>
</dbReference>
<dbReference type="PROSITE" id="PS50020">
    <property type="entry name" value="WW_DOMAIN_2"/>
    <property type="match status" value="2"/>
</dbReference>
<keyword evidence="1" id="KW-0677">Repeat</keyword>
<dbReference type="HOGENOM" id="CLU_190844_0_0_1"/>
<reference evidence="4" key="1">
    <citation type="journal article" date="2013" name="Nature">
        <title>Pan genome of the phytoplankton Emiliania underpins its global distribution.</title>
        <authorList>
            <person name="Read B.A."/>
            <person name="Kegel J."/>
            <person name="Klute M.J."/>
            <person name="Kuo A."/>
            <person name="Lefebvre S.C."/>
            <person name="Maumus F."/>
            <person name="Mayer C."/>
            <person name="Miller J."/>
            <person name="Monier A."/>
            <person name="Salamov A."/>
            <person name="Young J."/>
            <person name="Aguilar M."/>
            <person name="Claverie J.M."/>
            <person name="Frickenhaus S."/>
            <person name="Gonzalez K."/>
            <person name="Herman E.K."/>
            <person name="Lin Y.C."/>
            <person name="Napier J."/>
            <person name="Ogata H."/>
            <person name="Sarno A.F."/>
            <person name="Shmutz J."/>
            <person name="Schroeder D."/>
            <person name="de Vargas C."/>
            <person name="Verret F."/>
            <person name="von Dassow P."/>
            <person name="Valentin K."/>
            <person name="Van de Peer Y."/>
            <person name="Wheeler G."/>
            <person name="Dacks J.B."/>
            <person name="Delwiche C.F."/>
            <person name="Dyhrman S.T."/>
            <person name="Glockner G."/>
            <person name="John U."/>
            <person name="Richards T."/>
            <person name="Worden A.Z."/>
            <person name="Zhang X."/>
            <person name="Grigoriev I.V."/>
            <person name="Allen A.E."/>
            <person name="Bidle K."/>
            <person name="Borodovsky M."/>
            <person name="Bowler C."/>
            <person name="Brownlee C."/>
            <person name="Cock J.M."/>
            <person name="Elias M."/>
            <person name="Gladyshev V.N."/>
            <person name="Groth M."/>
            <person name="Guda C."/>
            <person name="Hadaegh A."/>
            <person name="Iglesias-Rodriguez M.D."/>
            <person name="Jenkins J."/>
            <person name="Jones B.M."/>
            <person name="Lawson T."/>
            <person name="Leese F."/>
            <person name="Lindquist E."/>
            <person name="Lobanov A."/>
            <person name="Lomsadze A."/>
            <person name="Malik S.B."/>
            <person name="Marsh M.E."/>
            <person name="Mackinder L."/>
            <person name="Mock T."/>
            <person name="Mueller-Roeber B."/>
            <person name="Pagarete A."/>
            <person name="Parker M."/>
            <person name="Probert I."/>
            <person name="Quesneville H."/>
            <person name="Raines C."/>
            <person name="Rensing S.A."/>
            <person name="Riano-Pachon D.M."/>
            <person name="Richier S."/>
            <person name="Rokitta S."/>
            <person name="Shiraiwa Y."/>
            <person name="Soanes D.M."/>
            <person name="van der Giezen M."/>
            <person name="Wahlund T.M."/>
            <person name="Williams B."/>
            <person name="Wilson W."/>
            <person name="Wolfe G."/>
            <person name="Wurch L.L."/>
        </authorList>
    </citation>
    <scope>NUCLEOTIDE SEQUENCE</scope>
</reference>
<dbReference type="KEGG" id="ehx:EMIHUDRAFT_49860"/>
<dbReference type="SUPFAM" id="SSF51045">
    <property type="entry name" value="WW domain"/>
    <property type="match status" value="2"/>
</dbReference>
<dbReference type="GO" id="GO:0005634">
    <property type="term" value="C:nucleus"/>
    <property type="evidence" value="ECO:0007669"/>
    <property type="project" value="TreeGrafter"/>
</dbReference>
<protein>
    <recommendedName>
        <fullName evidence="2">WW domain-containing protein</fullName>
    </recommendedName>
</protein>
<dbReference type="AlphaFoldDB" id="A0A0D3IQE9"/>
<dbReference type="PROSITE" id="PS01159">
    <property type="entry name" value="WW_DOMAIN_1"/>
    <property type="match status" value="2"/>
</dbReference>
<organism evidence="3 4">
    <name type="scientific">Emiliania huxleyi (strain CCMP1516)</name>
    <dbReference type="NCBI Taxonomy" id="280463"/>
    <lineage>
        <taxon>Eukaryota</taxon>
        <taxon>Haptista</taxon>
        <taxon>Haptophyta</taxon>
        <taxon>Prymnesiophyceae</taxon>
        <taxon>Isochrysidales</taxon>
        <taxon>Noelaerhabdaceae</taxon>
        <taxon>Emiliania</taxon>
    </lineage>
</organism>
<dbReference type="Pfam" id="PF00397">
    <property type="entry name" value="WW"/>
    <property type="match status" value="2"/>
</dbReference>
<name>A0A0D3IQE9_EMIH1</name>
<evidence type="ECO:0000313" key="3">
    <source>
        <dbReference type="EnsemblProtists" id="EOD13484"/>
    </source>
</evidence>
<dbReference type="GO" id="GO:0070063">
    <property type="term" value="F:RNA polymerase binding"/>
    <property type="evidence" value="ECO:0007669"/>
    <property type="project" value="InterPro"/>
</dbReference>
<sequence length="68" mass="7334">WTAHSAEDGQTYYFNAVTGESSWELPPGASVPSGGAADFLGGWSAHTTDDGQIYYYNAETDESTWDPP</sequence>
<evidence type="ECO:0000313" key="4">
    <source>
        <dbReference type="Proteomes" id="UP000013827"/>
    </source>
</evidence>
<evidence type="ECO:0000256" key="1">
    <source>
        <dbReference type="ARBA" id="ARBA00022737"/>
    </source>
</evidence>
<dbReference type="GO" id="GO:0003712">
    <property type="term" value="F:transcription coregulator activity"/>
    <property type="evidence" value="ECO:0007669"/>
    <property type="project" value="TreeGrafter"/>
</dbReference>
<dbReference type="Gene3D" id="2.20.70.10">
    <property type="match status" value="2"/>
</dbReference>
<dbReference type="PANTHER" id="PTHR15377">
    <property type="entry name" value="TRANSCRIPTION ELONGATION REGULATOR 1"/>
    <property type="match status" value="1"/>
</dbReference>
<dbReference type="Proteomes" id="UP000013827">
    <property type="component" value="Unassembled WGS sequence"/>
</dbReference>
<dbReference type="CDD" id="cd00201">
    <property type="entry name" value="WW"/>
    <property type="match status" value="2"/>
</dbReference>
<dbReference type="SMART" id="SM00456">
    <property type="entry name" value="WW"/>
    <property type="match status" value="2"/>
</dbReference>
<dbReference type="RefSeq" id="XP_005765913.1">
    <property type="nucleotide sequence ID" value="XM_005765856.1"/>
</dbReference>
<proteinExistence type="predicted"/>
<feature type="domain" description="WW" evidence="2">
    <location>
        <begin position="37"/>
        <end position="68"/>
    </location>
</feature>
<dbReference type="STRING" id="2903.R1DXT7"/>
<feature type="domain" description="WW" evidence="2">
    <location>
        <begin position="1"/>
        <end position="28"/>
    </location>
</feature>
<dbReference type="PaxDb" id="2903-EOD13484"/>
<accession>A0A0D3IQE9</accession>
<dbReference type="EnsemblProtists" id="EOD13484">
    <property type="protein sequence ID" value="EOD13484"/>
    <property type="gene ID" value="EMIHUDRAFT_49860"/>
</dbReference>
<evidence type="ECO:0000259" key="2">
    <source>
        <dbReference type="PROSITE" id="PS50020"/>
    </source>
</evidence>
<keyword evidence="4" id="KW-1185">Reference proteome</keyword>